<dbReference type="InterPro" id="IPR021296">
    <property type="entry name" value="DUF2868"/>
</dbReference>
<keyword evidence="1" id="KW-0472">Membrane</keyword>
<protein>
    <recommendedName>
        <fullName evidence="4">DUF2868 domain-containing protein</fullName>
    </recommendedName>
</protein>
<feature type="transmembrane region" description="Helical" evidence="1">
    <location>
        <begin position="62"/>
        <end position="87"/>
    </location>
</feature>
<name>A0A654KGT6_TAYEM</name>
<dbReference type="Pfam" id="PF11067">
    <property type="entry name" value="DUF2868"/>
    <property type="match status" value="1"/>
</dbReference>
<evidence type="ECO:0000313" key="2">
    <source>
        <dbReference type="EMBL" id="ADU91600.1"/>
    </source>
</evidence>
<dbReference type="KEGG" id="teq:TEQUI_0662"/>
<reference evidence="2 3" key="1">
    <citation type="journal article" date="2011" name="J. Bacteriol.">
        <title>Genome sequence of Taylorella equigenitalis MCE9, the causative agent of contagious equine metritis.</title>
        <authorList>
            <person name="Hebert L."/>
            <person name="Moumen B."/>
            <person name="Duquesne F."/>
            <person name="Breuil M.F."/>
            <person name="Laugier C."/>
            <person name="Batto J.M."/>
            <person name="Renault P."/>
            <person name="Petry S."/>
        </authorList>
    </citation>
    <scope>NUCLEOTIDE SEQUENCE [LARGE SCALE GENOMIC DNA]</scope>
    <source>
        <strain evidence="2 3">MCE9</strain>
    </source>
</reference>
<sequence length="461" mass="52271">MRFRDLWTVETISNTEAEIGPFEDQQIVNSLRTERLPIKQKIIARAHKLALRDSIAQSMDRWALVAKLSTVLFVLFAILSGAGLAYGNFGPSNSSINLLNLYVTLLGVNLIVFTFWILTFFFTKFKVTPLGRVWIWISEKISSTPSYVRSFHAFLTTIGKAGATKWLFSTLSHGFWLLNLVTATILIMLLLATRSYSFNWETTILSSSSFADFVDFVGYVPSLLGFELPSKELIINSSNTISGFSEDHKKWSWWVLGQLTVWGILLRFIAFVFSSLMLKTKLKKADIDLESTGIATLVKRLQYKPIQTYRPSDTHNQKYDLESIRVNSSALPNLGKITIAGVDLSSRQIWPPFKIKEGVVDAGHLNSRSMKNKFISKLSDNHVDRLLVVLDSKPIPDRGIQYLVKSFSQYASDISVYLLNSYQEGLLTNRAQIWIQTLRDIGIKENNIHTDESDLGFWRAS</sequence>
<feature type="transmembrane region" description="Helical" evidence="1">
    <location>
        <begin position="251"/>
        <end position="273"/>
    </location>
</feature>
<evidence type="ECO:0008006" key="4">
    <source>
        <dbReference type="Google" id="ProtNLM"/>
    </source>
</evidence>
<keyword evidence="1" id="KW-0812">Transmembrane</keyword>
<gene>
    <name evidence="2" type="ordered locus">TEQUI_0662</name>
</gene>
<evidence type="ECO:0000256" key="1">
    <source>
        <dbReference type="SAM" id="Phobius"/>
    </source>
</evidence>
<proteinExistence type="predicted"/>
<feature type="transmembrane region" description="Helical" evidence="1">
    <location>
        <begin position="175"/>
        <end position="193"/>
    </location>
</feature>
<feature type="transmembrane region" description="Helical" evidence="1">
    <location>
        <begin position="99"/>
        <end position="122"/>
    </location>
</feature>
<keyword evidence="1" id="KW-1133">Transmembrane helix</keyword>
<dbReference type="Proteomes" id="UP000007472">
    <property type="component" value="Chromosome"/>
</dbReference>
<accession>A0A654KGT6</accession>
<dbReference type="AlphaFoldDB" id="A0A654KGT6"/>
<evidence type="ECO:0000313" key="3">
    <source>
        <dbReference type="Proteomes" id="UP000007472"/>
    </source>
</evidence>
<dbReference type="EMBL" id="CP002456">
    <property type="protein sequence ID" value="ADU91600.1"/>
    <property type="molecule type" value="Genomic_DNA"/>
</dbReference>
<organism evidence="2 3">
    <name type="scientific">Taylorella equigenitalis (strain MCE9)</name>
    <dbReference type="NCBI Taxonomy" id="937774"/>
    <lineage>
        <taxon>Bacteria</taxon>
        <taxon>Pseudomonadati</taxon>
        <taxon>Pseudomonadota</taxon>
        <taxon>Betaproteobacteria</taxon>
        <taxon>Burkholderiales</taxon>
        <taxon>Alcaligenaceae</taxon>
        <taxon>Taylorella</taxon>
    </lineage>
</organism>